<evidence type="ECO:0000313" key="2">
    <source>
        <dbReference type="EMBL" id="EDW32521.1"/>
    </source>
</evidence>
<dbReference type="OMA" id="REKRNCM"/>
<feature type="transmembrane region" description="Helical" evidence="1">
    <location>
        <begin position="294"/>
        <end position="319"/>
    </location>
</feature>
<evidence type="ECO:0000313" key="3">
    <source>
        <dbReference type="Proteomes" id="UP000008744"/>
    </source>
</evidence>
<organism evidence="3">
    <name type="scientific">Drosophila persimilis</name>
    <name type="common">Fruit fly</name>
    <dbReference type="NCBI Taxonomy" id="7234"/>
    <lineage>
        <taxon>Eukaryota</taxon>
        <taxon>Metazoa</taxon>
        <taxon>Ecdysozoa</taxon>
        <taxon>Arthropoda</taxon>
        <taxon>Hexapoda</taxon>
        <taxon>Insecta</taxon>
        <taxon>Pterygota</taxon>
        <taxon>Neoptera</taxon>
        <taxon>Endopterygota</taxon>
        <taxon>Diptera</taxon>
        <taxon>Brachycera</taxon>
        <taxon>Muscomorpha</taxon>
        <taxon>Ephydroidea</taxon>
        <taxon>Drosophilidae</taxon>
        <taxon>Drosophila</taxon>
        <taxon>Sophophora</taxon>
    </lineage>
</organism>
<dbReference type="OrthoDB" id="8016547at2759"/>
<feature type="transmembrane region" description="Helical" evidence="1">
    <location>
        <begin position="186"/>
        <end position="207"/>
    </location>
</feature>
<proteinExistence type="predicted"/>
<dbReference type="HOGENOM" id="CLU_657695_0_0_1"/>
<dbReference type="eggNOG" id="ENOG502T8D2">
    <property type="taxonomic scope" value="Eukaryota"/>
</dbReference>
<keyword evidence="1" id="KW-0812">Transmembrane</keyword>
<feature type="transmembrane region" description="Helical" evidence="1">
    <location>
        <begin position="12"/>
        <end position="32"/>
    </location>
</feature>
<gene>
    <name evidence="2" type="primary">Dper\GL11687</name>
    <name evidence="2" type="ORF">Dper_GL11687</name>
</gene>
<feature type="transmembrane region" description="Helical" evidence="1">
    <location>
        <begin position="47"/>
        <end position="69"/>
    </location>
</feature>
<dbReference type="Proteomes" id="UP000008744">
    <property type="component" value="Unassembled WGS sequence"/>
</dbReference>
<protein>
    <submittedName>
        <fullName evidence="2">GL11687</fullName>
    </submittedName>
</protein>
<feature type="transmembrane region" description="Helical" evidence="1">
    <location>
        <begin position="256"/>
        <end position="282"/>
    </location>
</feature>
<evidence type="ECO:0000256" key="1">
    <source>
        <dbReference type="SAM" id="Phobius"/>
    </source>
</evidence>
<dbReference type="EMBL" id="CH479181">
    <property type="protein sequence ID" value="EDW32521.1"/>
    <property type="molecule type" value="Genomic_DNA"/>
</dbReference>
<feature type="transmembrane region" description="Helical" evidence="1">
    <location>
        <begin position="147"/>
        <end position="166"/>
    </location>
</feature>
<keyword evidence="1" id="KW-1133">Transmembrane helix</keyword>
<feature type="transmembrane region" description="Helical" evidence="1">
    <location>
        <begin position="361"/>
        <end position="394"/>
    </location>
</feature>
<accession>B4GCV8</accession>
<dbReference type="PhylomeDB" id="B4GCV8"/>
<keyword evidence="3" id="KW-1185">Reference proteome</keyword>
<name>B4GCV8_DROPE</name>
<reference evidence="2 3" key="1">
    <citation type="journal article" date="2007" name="Nature">
        <title>Evolution of genes and genomes on the Drosophila phylogeny.</title>
        <authorList>
            <consortium name="Drosophila 12 Genomes Consortium"/>
            <person name="Clark A.G."/>
            <person name="Eisen M.B."/>
            <person name="Smith D.R."/>
            <person name="Bergman C.M."/>
            <person name="Oliver B."/>
            <person name="Markow T.A."/>
            <person name="Kaufman T.C."/>
            <person name="Kellis M."/>
            <person name="Gelbart W."/>
            <person name="Iyer V.N."/>
            <person name="Pollard D.A."/>
            <person name="Sackton T.B."/>
            <person name="Larracuente A.M."/>
            <person name="Singh N.D."/>
            <person name="Abad J.P."/>
            <person name="Abt D.N."/>
            <person name="Adryan B."/>
            <person name="Aguade M."/>
            <person name="Akashi H."/>
            <person name="Anderson W.W."/>
            <person name="Aquadro C.F."/>
            <person name="Ardell D.H."/>
            <person name="Arguello R."/>
            <person name="Artieri C.G."/>
            <person name="Barbash D.A."/>
            <person name="Barker D."/>
            <person name="Barsanti P."/>
            <person name="Batterham P."/>
            <person name="Batzoglou S."/>
            <person name="Begun D."/>
            <person name="Bhutkar A."/>
            <person name="Blanco E."/>
            <person name="Bosak S.A."/>
            <person name="Bradley R.K."/>
            <person name="Brand A.D."/>
            <person name="Brent M.R."/>
            <person name="Brooks A.N."/>
            <person name="Brown R.H."/>
            <person name="Butlin R.K."/>
            <person name="Caggese C."/>
            <person name="Calvi B.R."/>
            <person name="Bernardo de Carvalho A."/>
            <person name="Caspi A."/>
            <person name="Castrezana S."/>
            <person name="Celniker S.E."/>
            <person name="Chang J.L."/>
            <person name="Chapple C."/>
            <person name="Chatterji S."/>
            <person name="Chinwalla A."/>
            <person name="Civetta A."/>
            <person name="Clifton S.W."/>
            <person name="Comeron J.M."/>
            <person name="Costello J.C."/>
            <person name="Coyne J.A."/>
            <person name="Daub J."/>
            <person name="David R.G."/>
            <person name="Delcher A.L."/>
            <person name="Delehaunty K."/>
            <person name="Do C.B."/>
            <person name="Ebling H."/>
            <person name="Edwards K."/>
            <person name="Eickbush T."/>
            <person name="Evans J.D."/>
            <person name="Filipski A."/>
            <person name="Findeiss S."/>
            <person name="Freyhult E."/>
            <person name="Fulton L."/>
            <person name="Fulton R."/>
            <person name="Garcia A.C."/>
            <person name="Gardiner A."/>
            <person name="Garfield D.A."/>
            <person name="Garvin B.E."/>
            <person name="Gibson G."/>
            <person name="Gilbert D."/>
            <person name="Gnerre S."/>
            <person name="Godfrey J."/>
            <person name="Good R."/>
            <person name="Gotea V."/>
            <person name="Gravely B."/>
            <person name="Greenberg A.J."/>
            <person name="Griffiths-Jones S."/>
            <person name="Gross S."/>
            <person name="Guigo R."/>
            <person name="Gustafson E.A."/>
            <person name="Haerty W."/>
            <person name="Hahn M.W."/>
            <person name="Halligan D.L."/>
            <person name="Halpern A.L."/>
            <person name="Halter G.M."/>
            <person name="Han M.V."/>
            <person name="Heger A."/>
            <person name="Hillier L."/>
            <person name="Hinrichs A.S."/>
            <person name="Holmes I."/>
            <person name="Hoskins R.A."/>
            <person name="Hubisz M.J."/>
            <person name="Hultmark D."/>
            <person name="Huntley M.A."/>
            <person name="Jaffe D.B."/>
            <person name="Jagadeeshan S."/>
            <person name="Jeck W.R."/>
            <person name="Johnson J."/>
            <person name="Jones C.D."/>
            <person name="Jordan W.C."/>
            <person name="Karpen G.H."/>
            <person name="Kataoka E."/>
            <person name="Keightley P.D."/>
            <person name="Kheradpour P."/>
            <person name="Kirkness E.F."/>
            <person name="Koerich L.B."/>
            <person name="Kristiansen K."/>
            <person name="Kudrna D."/>
            <person name="Kulathinal R.J."/>
            <person name="Kumar S."/>
            <person name="Kwok R."/>
            <person name="Lander E."/>
            <person name="Langley C.H."/>
            <person name="Lapoint R."/>
            <person name="Lazzaro B.P."/>
            <person name="Lee S.J."/>
            <person name="Levesque L."/>
            <person name="Li R."/>
            <person name="Lin C.F."/>
            <person name="Lin M.F."/>
            <person name="Lindblad-Toh K."/>
            <person name="Llopart A."/>
            <person name="Long M."/>
            <person name="Low L."/>
            <person name="Lozovsky E."/>
            <person name="Lu J."/>
            <person name="Luo M."/>
            <person name="Machado C.A."/>
            <person name="Makalowski W."/>
            <person name="Marzo M."/>
            <person name="Matsuda M."/>
            <person name="Matzkin L."/>
            <person name="McAllister B."/>
            <person name="McBride C.S."/>
            <person name="McKernan B."/>
            <person name="McKernan K."/>
            <person name="Mendez-Lago M."/>
            <person name="Minx P."/>
            <person name="Mollenhauer M.U."/>
            <person name="Montooth K."/>
            <person name="Mount S.M."/>
            <person name="Mu X."/>
            <person name="Myers E."/>
            <person name="Negre B."/>
            <person name="Newfeld S."/>
            <person name="Nielsen R."/>
            <person name="Noor M.A."/>
            <person name="O'Grady P."/>
            <person name="Pachter L."/>
            <person name="Papaceit M."/>
            <person name="Parisi M.J."/>
            <person name="Parisi M."/>
            <person name="Parts L."/>
            <person name="Pedersen J.S."/>
            <person name="Pesole G."/>
            <person name="Phillippy A.M."/>
            <person name="Ponting C.P."/>
            <person name="Pop M."/>
            <person name="Porcelli D."/>
            <person name="Powell J.R."/>
            <person name="Prohaska S."/>
            <person name="Pruitt K."/>
            <person name="Puig M."/>
            <person name="Quesneville H."/>
            <person name="Ram K.R."/>
            <person name="Rand D."/>
            <person name="Rasmussen M.D."/>
            <person name="Reed L.K."/>
            <person name="Reenan R."/>
            <person name="Reily A."/>
            <person name="Remington K.A."/>
            <person name="Rieger T.T."/>
            <person name="Ritchie M.G."/>
            <person name="Robin C."/>
            <person name="Rogers Y.H."/>
            <person name="Rohde C."/>
            <person name="Rozas J."/>
            <person name="Rubenfield M.J."/>
            <person name="Ruiz A."/>
            <person name="Russo S."/>
            <person name="Salzberg S.L."/>
            <person name="Sanchez-Gracia A."/>
            <person name="Saranga D.J."/>
            <person name="Sato H."/>
            <person name="Schaeffer S.W."/>
            <person name="Schatz M.C."/>
            <person name="Schlenke T."/>
            <person name="Schwartz R."/>
            <person name="Segarra C."/>
            <person name="Singh R.S."/>
            <person name="Sirot L."/>
            <person name="Sirota M."/>
            <person name="Sisneros N.B."/>
            <person name="Smith C.D."/>
            <person name="Smith T.F."/>
            <person name="Spieth J."/>
            <person name="Stage D.E."/>
            <person name="Stark A."/>
            <person name="Stephan W."/>
            <person name="Strausberg R.L."/>
            <person name="Strempel S."/>
            <person name="Sturgill D."/>
            <person name="Sutton G."/>
            <person name="Sutton G.G."/>
            <person name="Tao W."/>
            <person name="Teichmann S."/>
            <person name="Tobari Y.N."/>
            <person name="Tomimura Y."/>
            <person name="Tsolas J.M."/>
            <person name="Valente V.L."/>
            <person name="Venter E."/>
            <person name="Venter J.C."/>
            <person name="Vicario S."/>
            <person name="Vieira F.G."/>
            <person name="Vilella A.J."/>
            <person name="Villasante A."/>
            <person name="Walenz B."/>
            <person name="Wang J."/>
            <person name="Wasserman M."/>
            <person name="Watts T."/>
            <person name="Wilson D."/>
            <person name="Wilson R.K."/>
            <person name="Wing R.A."/>
            <person name="Wolfner M.F."/>
            <person name="Wong A."/>
            <person name="Wong G.K."/>
            <person name="Wu C.I."/>
            <person name="Wu G."/>
            <person name="Yamamoto D."/>
            <person name="Yang H.P."/>
            <person name="Yang S.P."/>
            <person name="Yorke J.A."/>
            <person name="Yoshida K."/>
            <person name="Zdobnov E."/>
            <person name="Zhang P."/>
            <person name="Zhang Y."/>
            <person name="Zimin A.V."/>
            <person name="Baldwin J."/>
            <person name="Abdouelleil A."/>
            <person name="Abdulkadir J."/>
            <person name="Abebe A."/>
            <person name="Abera B."/>
            <person name="Abreu J."/>
            <person name="Acer S.C."/>
            <person name="Aftuck L."/>
            <person name="Alexander A."/>
            <person name="An P."/>
            <person name="Anderson E."/>
            <person name="Anderson S."/>
            <person name="Arachi H."/>
            <person name="Azer M."/>
            <person name="Bachantsang P."/>
            <person name="Barry A."/>
            <person name="Bayul T."/>
            <person name="Berlin A."/>
            <person name="Bessette D."/>
            <person name="Bloom T."/>
            <person name="Blye J."/>
            <person name="Boguslavskiy L."/>
            <person name="Bonnet C."/>
            <person name="Boukhgalter B."/>
            <person name="Bourzgui I."/>
            <person name="Brown A."/>
            <person name="Cahill P."/>
            <person name="Channer S."/>
            <person name="Cheshatsang Y."/>
            <person name="Chuda L."/>
            <person name="Citroen M."/>
            <person name="Collymore A."/>
            <person name="Cooke P."/>
            <person name="Costello M."/>
            <person name="D'Aco K."/>
            <person name="Daza R."/>
            <person name="De Haan G."/>
            <person name="DeGray S."/>
            <person name="DeMaso C."/>
            <person name="Dhargay N."/>
            <person name="Dooley K."/>
            <person name="Dooley E."/>
            <person name="Doricent M."/>
            <person name="Dorje P."/>
            <person name="Dorjee K."/>
            <person name="Dupes A."/>
            <person name="Elong R."/>
            <person name="Falk J."/>
            <person name="Farina A."/>
            <person name="Faro S."/>
            <person name="Ferguson D."/>
            <person name="Fisher S."/>
            <person name="Foley C.D."/>
            <person name="Franke A."/>
            <person name="Friedrich D."/>
            <person name="Gadbois L."/>
            <person name="Gearin G."/>
            <person name="Gearin C.R."/>
            <person name="Giannoukos G."/>
            <person name="Goode T."/>
            <person name="Graham J."/>
            <person name="Grandbois E."/>
            <person name="Grewal S."/>
            <person name="Gyaltsen K."/>
            <person name="Hafez N."/>
            <person name="Hagos B."/>
            <person name="Hall J."/>
            <person name="Henson C."/>
            <person name="Hollinger A."/>
            <person name="Honan T."/>
            <person name="Huard M.D."/>
            <person name="Hughes L."/>
            <person name="Hurhula B."/>
            <person name="Husby M.E."/>
            <person name="Kamat A."/>
            <person name="Kanga B."/>
            <person name="Kashin S."/>
            <person name="Khazanovich D."/>
            <person name="Kisner P."/>
            <person name="Lance K."/>
            <person name="Lara M."/>
            <person name="Lee W."/>
            <person name="Lennon N."/>
            <person name="Letendre F."/>
            <person name="LeVine R."/>
            <person name="Lipovsky A."/>
            <person name="Liu X."/>
            <person name="Liu J."/>
            <person name="Liu S."/>
            <person name="Lokyitsang T."/>
            <person name="Lokyitsang Y."/>
            <person name="Lubonja R."/>
            <person name="Lui A."/>
            <person name="MacDonald P."/>
            <person name="Magnisalis V."/>
            <person name="Maru K."/>
            <person name="Matthews C."/>
            <person name="McCusker W."/>
            <person name="McDonough S."/>
            <person name="Mehta T."/>
            <person name="Meldrim J."/>
            <person name="Meneus L."/>
            <person name="Mihai O."/>
            <person name="Mihalev A."/>
            <person name="Mihova T."/>
            <person name="Mittelman R."/>
            <person name="Mlenga V."/>
            <person name="Montmayeur A."/>
            <person name="Mulrain L."/>
            <person name="Navidi A."/>
            <person name="Naylor J."/>
            <person name="Negash T."/>
            <person name="Nguyen T."/>
            <person name="Nguyen N."/>
            <person name="Nicol R."/>
            <person name="Norbu C."/>
            <person name="Norbu N."/>
            <person name="Novod N."/>
            <person name="O'Neill B."/>
            <person name="Osman S."/>
            <person name="Markiewicz E."/>
            <person name="Oyono O.L."/>
            <person name="Patti C."/>
            <person name="Phunkhang P."/>
            <person name="Pierre F."/>
            <person name="Priest M."/>
            <person name="Raghuraman S."/>
            <person name="Rege F."/>
            <person name="Reyes R."/>
            <person name="Rise C."/>
            <person name="Rogov P."/>
            <person name="Ross K."/>
            <person name="Ryan E."/>
            <person name="Settipalli S."/>
            <person name="Shea T."/>
            <person name="Sherpa N."/>
            <person name="Shi L."/>
            <person name="Shih D."/>
            <person name="Sparrow T."/>
            <person name="Spaulding J."/>
            <person name="Stalker J."/>
            <person name="Stange-Thomann N."/>
            <person name="Stavropoulos S."/>
            <person name="Stone C."/>
            <person name="Strader C."/>
            <person name="Tesfaye S."/>
            <person name="Thomson T."/>
            <person name="Thoulutsang Y."/>
            <person name="Thoulutsang D."/>
            <person name="Topham K."/>
            <person name="Topping I."/>
            <person name="Tsamla T."/>
            <person name="Vassiliev H."/>
            <person name="Vo A."/>
            <person name="Wangchuk T."/>
            <person name="Wangdi T."/>
            <person name="Weiand M."/>
            <person name="Wilkinson J."/>
            <person name="Wilson A."/>
            <person name="Yadav S."/>
            <person name="Young G."/>
            <person name="Yu Q."/>
            <person name="Zembek L."/>
            <person name="Zhong D."/>
            <person name="Zimmer A."/>
            <person name="Zwirko Z."/>
            <person name="Jaffe D.B."/>
            <person name="Alvarez P."/>
            <person name="Brockman W."/>
            <person name="Butler J."/>
            <person name="Chin C."/>
            <person name="Gnerre S."/>
            <person name="Grabherr M."/>
            <person name="Kleber M."/>
            <person name="Mauceli E."/>
            <person name="MacCallum I."/>
        </authorList>
    </citation>
    <scope>NUCLEOTIDE SEQUENCE [LARGE SCALE GENOMIC DNA]</scope>
    <source>
        <strain evidence="3">MSH-3 / Tucson 14011-0111.49</strain>
    </source>
</reference>
<dbReference type="KEGG" id="dpe:6591039"/>
<sequence length="423" mass="48432">MKPRKPSSDGFIYCYGNLYSLLFYWGLVTFRVRTQSDGGAASSPVSVLYAVCVRCFAVCGYLGSVLIKLEDERMAAAMIGHLTPVVKVIIMWECLSCSITYVENFLTLDVQRRRHVKLLANMQGFDLAISEEFPSVRWNYQRTRSKYWYGTVIVTICFFSFSLSLILDMARCTCGLSSTLLMAGTYILLTSSLGLVGFVHIAIMDFVRLRLRLIQKLLHQEYEGSTGSDRPQTTVHRRIAKLFEFTKRCSHLLAELNAVFGFAAAAGFFYEFSLMTCFVYVICQKVLGSEAWDLEYTFMLLHVTLHSYKLIITSTYGYLLQREKRNCLRLLGLYSQHFPQQPLARSQVEDFQHWRMHNRQAALIGSSIPLSVSTIFLVYNGMANYVIILVQLLFQQQQIKERQRELGRDVDIVGPMGPRTHLD</sequence>
<keyword evidence="1" id="KW-0472">Membrane</keyword>
<dbReference type="AlphaFoldDB" id="B4GCV8"/>